<reference evidence="2 3" key="1">
    <citation type="submission" date="2018-08" db="EMBL/GenBank/DDBJ databases">
        <title>Diversity &amp; Physiological Properties of Lignin-Decomposing Actinobacteria from Soil.</title>
        <authorList>
            <person name="Roh S.G."/>
            <person name="Kim S.B."/>
        </authorList>
    </citation>
    <scope>NUCLEOTIDE SEQUENCE [LARGE SCALE GENOMIC DNA]</scope>
    <source>
        <strain evidence="2 3">MMS17-GH009</strain>
    </source>
</reference>
<name>A0A372ZXW4_9ACTN</name>
<dbReference type="InterPro" id="IPR036913">
    <property type="entry name" value="YegP-like_sf"/>
</dbReference>
<evidence type="ECO:0000313" key="3">
    <source>
        <dbReference type="Proteomes" id="UP000263377"/>
    </source>
</evidence>
<gene>
    <name evidence="2" type="ORF">DR950_25560</name>
</gene>
<dbReference type="Proteomes" id="UP000263377">
    <property type="component" value="Unassembled WGS sequence"/>
</dbReference>
<evidence type="ECO:0000256" key="1">
    <source>
        <dbReference type="SAM" id="MobiDB-lite"/>
    </source>
</evidence>
<dbReference type="AlphaFoldDB" id="A0A372ZXW4"/>
<keyword evidence="3" id="KW-1185">Reference proteome</keyword>
<feature type="compositionally biased region" description="Basic and acidic residues" evidence="1">
    <location>
        <begin position="1"/>
        <end position="14"/>
    </location>
</feature>
<accession>A0A372ZXW4</accession>
<dbReference type="SUPFAM" id="SSF160113">
    <property type="entry name" value="YegP-like"/>
    <property type="match status" value="1"/>
</dbReference>
<dbReference type="EMBL" id="QVIG01000001">
    <property type="protein sequence ID" value="RGD60689.1"/>
    <property type="molecule type" value="Genomic_DNA"/>
</dbReference>
<evidence type="ECO:0000313" key="2">
    <source>
        <dbReference type="EMBL" id="RGD60689.1"/>
    </source>
</evidence>
<proteinExistence type="predicted"/>
<organism evidence="2 3">
    <name type="scientific">Kitasatospora xanthocidica</name>
    <dbReference type="NCBI Taxonomy" id="83382"/>
    <lineage>
        <taxon>Bacteria</taxon>
        <taxon>Bacillati</taxon>
        <taxon>Actinomycetota</taxon>
        <taxon>Actinomycetes</taxon>
        <taxon>Kitasatosporales</taxon>
        <taxon>Streptomycetaceae</taxon>
        <taxon>Kitasatospora</taxon>
    </lineage>
</organism>
<protein>
    <submittedName>
        <fullName evidence="2">DUF1508 domain-containing protein</fullName>
    </submittedName>
</protein>
<dbReference type="Gene3D" id="2.30.29.80">
    <property type="match status" value="1"/>
</dbReference>
<sequence>MALLRSEGKPEGNRTEGAVNAAGRGHTAAGASRGGFRAERAADGRYRWQLKASNGRVVAITPAAFETAGEAERGFDGLRAAAPGLTARITHVREGIGWIWVVPGSRALPEVRSSRAYERYATCQNAFRRFVVLLSKQPPHELPEPAVPLRRTDGR</sequence>
<comment type="caution">
    <text evidence="2">The sequence shown here is derived from an EMBL/GenBank/DDBJ whole genome shotgun (WGS) entry which is preliminary data.</text>
</comment>
<feature type="region of interest" description="Disordered" evidence="1">
    <location>
        <begin position="1"/>
        <end position="36"/>
    </location>
</feature>